<evidence type="ECO:0000256" key="4">
    <source>
        <dbReference type="ARBA" id="ARBA00022452"/>
    </source>
</evidence>
<evidence type="ECO:0000256" key="7">
    <source>
        <dbReference type="ARBA" id="ARBA00023237"/>
    </source>
</evidence>
<evidence type="ECO:0000256" key="2">
    <source>
        <dbReference type="ARBA" id="ARBA00007613"/>
    </source>
</evidence>
<comment type="similarity">
    <text evidence="2">Belongs to the outer membrane factor (OMF) (TC 1.B.17) family.</text>
</comment>
<keyword evidence="7" id="KW-0998">Cell outer membrane</keyword>
<evidence type="ECO:0000313" key="9">
    <source>
        <dbReference type="EMBL" id="MDM5147473.1"/>
    </source>
</evidence>
<evidence type="ECO:0000313" key="10">
    <source>
        <dbReference type="Proteomes" id="UP001168167"/>
    </source>
</evidence>
<keyword evidence="4" id="KW-1134">Transmembrane beta strand</keyword>
<name>A0ABT7QL84_9GAMM</name>
<keyword evidence="10" id="KW-1185">Reference proteome</keyword>
<dbReference type="InterPro" id="IPR003423">
    <property type="entry name" value="OMP_efflux"/>
</dbReference>
<comment type="subcellular location">
    <subcellularLocation>
        <location evidence="1">Cell outer membrane</location>
    </subcellularLocation>
</comment>
<dbReference type="InterPro" id="IPR051906">
    <property type="entry name" value="TolC-like"/>
</dbReference>
<dbReference type="EMBL" id="JANQAO010000002">
    <property type="protein sequence ID" value="MDM5147473.1"/>
    <property type="molecule type" value="Genomic_DNA"/>
</dbReference>
<dbReference type="Proteomes" id="UP001168167">
    <property type="component" value="Unassembled WGS sequence"/>
</dbReference>
<keyword evidence="3" id="KW-0813">Transport</keyword>
<dbReference type="PANTHER" id="PTHR30026:SF20">
    <property type="entry name" value="OUTER MEMBRANE PROTEIN TOLC"/>
    <property type="match status" value="1"/>
</dbReference>
<reference evidence="9" key="2">
    <citation type="journal article" date="2023" name="Microbiome">
        <title>Synthase-selected sorting approach identifies a beta-lactone synthase in a nudibranch symbiotic bacterium.</title>
        <authorList>
            <person name="Dzunkova M."/>
            <person name="La Clair J.J."/>
            <person name="Tyml T."/>
            <person name="Doud D."/>
            <person name="Schulz F."/>
            <person name="Piquer-Esteban S."/>
            <person name="Porcel Sanchis D."/>
            <person name="Osborn A."/>
            <person name="Robinson D."/>
            <person name="Louie K.B."/>
            <person name="Bowen B.P."/>
            <person name="Bowers R.M."/>
            <person name="Lee J."/>
            <person name="Arnau V."/>
            <person name="Diaz-Villanueva W."/>
            <person name="Stepanauskas R."/>
            <person name="Gosliner T."/>
            <person name="Date S.V."/>
            <person name="Northen T.R."/>
            <person name="Cheng J.F."/>
            <person name="Burkart M.D."/>
            <person name="Woyke T."/>
        </authorList>
    </citation>
    <scope>NUCLEOTIDE SEQUENCE</scope>
    <source>
        <strain evidence="9">Df01</strain>
    </source>
</reference>
<reference evidence="9" key="1">
    <citation type="submission" date="2022-08" db="EMBL/GenBank/DDBJ databases">
        <authorList>
            <person name="Dzunkova M."/>
            <person name="La Clair J."/>
            <person name="Tyml T."/>
            <person name="Doud D."/>
            <person name="Schulz F."/>
            <person name="Piquer S."/>
            <person name="Porcel Sanchis D."/>
            <person name="Osborn A."/>
            <person name="Robinson D."/>
            <person name="Louie K.B."/>
            <person name="Bowen B.P."/>
            <person name="Bowers R."/>
            <person name="Lee J."/>
            <person name="Arnau Llombart V."/>
            <person name="Diaz Villanueva W."/>
            <person name="Gosliner T."/>
            <person name="Northen T."/>
            <person name="Cheng J.-F."/>
            <person name="Burkart M.D."/>
            <person name="Woyke T."/>
        </authorList>
    </citation>
    <scope>NUCLEOTIDE SEQUENCE</scope>
    <source>
        <strain evidence="9">Df01</strain>
    </source>
</reference>
<dbReference type="Pfam" id="PF02321">
    <property type="entry name" value="OEP"/>
    <property type="match status" value="2"/>
</dbReference>
<evidence type="ECO:0000256" key="6">
    <source>
        <dbReference type="ARBA" id="ARBA00023136"/>
    </source>
</evidence>
<accession>A0ABT7QL84</accession>
<dbReference type="PANTHER" id="PTHR30026">
    <property type="entry name" value="OUTER MEMBRANE PROTEIN TOLC"/>
    <property type="match status" value="1"/>
</dbReference>
<feature type="chain" id="PRO_5046272705" evidence="8">
    <location>
        <begin position="27"/>
        <end position="436"/>
    </location>
</feature>
<evidence type="ECO:0000256" key="3">
    <source>
        <dbReference type="ARBA" id="ARBA00022448"/>
    </source>
</evidence>
<evidence type="ECO:0000256" key="5">
    <source>
        <dbReference type="ARBA" id="ARBA00022692"/>
    </source>
</evidence>
<comment type="caution">
    <text evidence="9">The sequence shown here is derived from an EMBL/GenBank/DDBJ whole genome shotgun (WGS) entry which is preliminary data.</text>
</comment>
<evidence type="ECO:0000256" key="8">
    <source>
        <dbReference type="SAM" id="SignalP"/>
    </source>
</evidence>
<feature type="signal peptide" evidence="8">
    <location>
        <begin position="1"/>
        <end position="26"/>
    </location>
</feature>
<protein>
    <submittedName>
        <fullName evidence="9">TolC family protein</fullName>
    </submittedName>
</protein>
<evidence type="ECO:0000256" key="1">
    <source>
        <dbReference type="ARBA" id="ARBA00004442"/>
    </source>
</evidence>
<dbReference type="SUPFAM" id="SSF56954">
    <property type="entry name" value="Outer membrane efflux proteins (OEP)"/>
    <property type="match status" value="1"/>
</dbReference>
<gene>
    <name evidence="9" type="ORF">NQX30_03690</name>
</gene>
<keyword evidence="6" id="KW-0472">Membrane</keyword>
<proteinExistence type="inferred from homology"/>
<keyword evidence="5" id="KW-0812">Transmembrane</keyword>
<dbReference type="Gene3D" id="1.20.1600.10">
    <property type="entry name" value="Outer membrane efflux proteins (OEP)"/>
    <property type="match status" value="1"/>
</dbReference>
<organism evidence="9 10">
    <name type="scientific">Candidatus Doriopsillibacter californiensis</name>
    <dbReference type="NCBI Taxonomy" id="2970740"/>
    <lineage>
        <taxon>Bacteria</taxon>
        <taxon>Pseudomonadati</taxon>
        <taxon>Pseudomonadota</taxon>
        <taxon>Gammaproteobacteria</taxon>
        <taxon>Candidatus Tethybacterales</taxon>
        <taxon>Candidatus Persebacteraceae</taxon>
        <taxon>Candidatus Doriopsillibacter</taxon>
    </lineage>
</organism>
<keyword evidence="8" id="KW-0732">Signal</keyword>
<sequence length="436" mass="48581">MIKIRRLAQYCIFALIMLVSAPPPLAQESADKSASLTRLMQLAIENNAMLAAQRAQLAAASETDDIAKAGLLPQLNMGVERPVHSDFSARKNRTFMSLSQQLFNLPLKLNYESALWTVRVAESIYLAQEQNLQLSVIAAWLDLQQASDLVRLTETRFTVARTQLTRAEAFAEAGAGTRVDVLEAQAFLARVRADLLQYQQDEELAQDALRELTALRGQRMRLTGKESNFPLLAAQDDWLLRVQQGSHLVAAARAELEADVLLSQSAKTALFPRLSISARTEASGSLDNHREEVVLALEQSLYSGGEIWAKHRRLKQNIIVARENLRAVEDNIIRQSSRLHRQATAARAQAEAFKSAEASSAAALEAEETGYANGVRTAADVLDAEEALFDTRLQLRRARYDYLRHIAGLFALSGELDDDFVIQLENLFNMEREENH</sequence>